<keyword evidence="3 6" id="KW-0812">Transmembrane</keyword>
<dbReference type="PANTHER" id="PTHR40077">
    <property type="entry name" value="MEMBRANE PROTEIN-RELATED"/>
    <property type="match status" value="1"/>
</dbReference>
<evidence type="ECO:0000256" key="4">
    <source>
        <dbReference type="ARBA" id="ARBA00022989"/>
    </source>
</evidence>
<reference evidence="8 9" key="1">
    <citation type="submission" date="2019-07" db="EMBL/GenBank/DDBJ databases">
        <title>Genomic Encyclopedia of Archaeal and Bacterial Type Strains, Phase II (KMG-II): from individual species to whole genera.</title>
        <authorList>
            <person name="Goeker M."/>
        </authorList>
    </citation>
    <scope>NUCLEOTIDE SEQUENCE [LARGE SCALE GENOMIC DNA]</scope>
    <source>
        <strain evidence="8 9">DSM 17527</strain>
    </source>
</reference>
<proteinExistence type="predicted"/>
<evidence type="ECO:0000259" key="7">
    <source>
        <dbReference type="Pfam" id="PF12823"/>
    </source>
</evidence>
<evidence type="ECO:0000313" key="8">
    <source>
        <dbReference type="EMBL" id="TYP75191.1"/>
    </source>
</evidence>
<name>A0A5S5C6Y5_9FLAO</name>
<dbReference type="GO" id="GO:0005886">
    <property type="term" value="C:plasma membrane"/>
    <property type="evidence" value="ECO:0007669"/>
    <property type="project" value="UniProtKB-SubCell"/>
</dbReference>
<feature type="transmembrane region" description="Helical" evidence="6">
    <location>
        <begin position="68"/>
        <end position="84"/>
    </location>
</feature>
<evidence type="ECO:0000256" key="1">
    <source>
        <dbReference type="ARBA" id="ARBA00004651"/>
    </source>
</evidence>
<organism evidence="8 9">
    <name type="scientific">Aquimarina intermedia</name>
    <dbReference type="NCBI Taxonomy" id="350814"/>
    <lineage>
        <taxon>Bacteria</taxon>
        <taxon>Pseudomonadati</taxon>
        <taxon>Bacteroidota</taxon>
        <taxon>Flavobacteriia</taxon>
        <taxon>Flavobacteriales</taxon>
        <taxon>Flavobacteriaceae</taxon>
        <taxon>Aquimarina</taxon>
    </lineage>
</organism>
<dbReference type="Pfam" id="PF12823">
    <property type="entry name" value="DUF3817"/>
    <property type="match status" value="1"/>
</dbReference>
<gene>
    <name evidence="8" type="ORF">BD809_103255</name>
</gene>
<dbReference type="EMBL" id="VNHU01000003">
    <property type="protein sequence ID" value="TYP75191.1"/>
    <property type="molecule type" value="Genomic_DNA"/>
</dbReference>
<dbReference type="PANTHER" id="PTHR40077:SF1">
    <property type="entry name" value="MEMBRANE PROTEIN"/>
    <property type="match status" value="1"/>
</dbReference>
<evidence type="ECO:0000256" key="5">
    <source>
        <dbReference type="ARBA" id="ARBA00023136"/>
    </source>
</evidence>
<dbReference type="AlphaFoldDB" id="A0A5S5C6Y5"/>
<evidence type="ECO:0000256" key="6">
    <source>
        <dbReference type="SAM" id="Phobius"/>
    </source>
</evidence>
<dbReference type="Proteomes" id="UP000324376">
    <property type="component" value="Unassembled WGS sequence"/>
</dbReference>
<dbReference type="InterPro" id="IPR023845">
    <property type="entry name" value="DUF3817_TM"/>
</dbReference>
<dbReference type="NCBIfam" id="TIGR03954">
    <property type="entry name" value="integ_memb_HG"/>
    <property type="match status" value="1"/>
</dbReference>
<keyword evidence="9" id="KW-1185">Reference proteome</keyword>
<feature type="transmembrane region" description="Helical" evidence="6">
    <location>
        <begin position="7"/>
        <end position="26"/>
    </location>
</feature>
<keyword evidence="5 6" id="KW-0472">Membrane</keyword>
<comment type="caution">
    <text evidence="8">The sequence shown here is derived from an EMBL/GenBank/DDBJ whole genome shotgun (WGS) entry which is preliminary data.</text>
</comment>
<protein>
    <submittedName>
        <fullName evidence="8">Integral membrane protein</fullName>
    </submittedName>
</protein>
<dbReference type="OrthoDB" id="1121311at2"/>
<sequence>MISTFKIVSYLEGISFLLILFVTMPLKYLMDMPEANKTVGMAHGILFVAYVALAVLVKSDKNWNGKTLGIVLICSLIPFGTFWMDKKYL</sequence>
<evidence type="ECO:0000256" key="2">
    <source>
        <dbReference type="ARBA" id="ARBA00022475"/>
    </source>
</evidence>
<feature type="transmembrane region" description="Helical" evidence="6">
    <location>
        <begin position="38"/>
        <end position="56"/>
    </location>
</feature>
<evidence type="ECO:0000313" key="9">
    <source>
        <dbReference type="Proteomes" id="UP000324376"/>
    </source>
</evidence>
<evidence type="ECO:0000256" key="3">
    <source>
        <dbReference type="ARBA" id="ARBA00022692"/>
    </source>
</evidence>
<dbReference type="RefSeq" id="WP_148782186.1">
    <property type="nucleotide sequence ID" value="NZ_VNHU01000003.1"/>
</dbReference>
<keyword evidence="2" id="KW-1003">Cell membrane</keyword>
<keyword evidence="4 6" id="KW-1133">Transmembrane helix</keyword>
<feature type="domain" description="DUF3817" evidence="7">
    <location>
        <begin position="3"/>
        <end position="88"/>
    </location>
</feature>
<accession>A0A5S5C6Y5</accession>
<comment type="subcellular location">
    <subcellularLocation>
        <location evidence="1">Cell membrane</location>
        <topology evidence="1">Multi-pass membrane protein</topology>
    </subcellularLocation>
</comment>